<evidence type="ECO:0000313" key="6">
    <source>
        <dbReference type="Proteomes" id="UP000008130"/>
    </source>
</evidence>
<reference evidence="5 6" key="1">
    <citation type="journal article" date="2011" name="J. Bacteriol.">
        <title>Complete genome sequence of Polymorphum gilvum SL003B-26A1T, a crude oil-degrading bacterium from oil-polluted saline soil.</title>
        <authorList>
            <person name="Li S.G."/>
            <person name="Tang Y.Q."/>
            <person name="Nie Y."/>
            <person name="Cai M."/>
            <person name="Wu X.L."/>
        </authorList>
    </citation>
    <scope>NUCLEOTIDE SEQUENCE [LARGE SCALE GENOMIC DNA]</scope>
    <source>
        <strain evidence="6">LMG 25793 / CGMCC 1.9160 / SL003B-26A1</strain>
    </source>
</reference>
<organism evidence="5 6">
    <name type="scientific">Polymorphum gilvum (strain LMG 25793 / CGMCC 1.9160 / SL003B-26A1)</name>
    <dbReference type="NCBI Taxonomy" id="991905"/>
    <lineage>
        <taxon>Bacteria</taxon>
        <taxon>Pseudomonadati</taxon>
        <taxon>Pseudomonadota</taxon>
        <taxon>Alphaproteobacteria</taxon>
        <taxon>Rhodobacterales</taxon>
        <taxon>Paracoccaceae</taxon>
        <taxon>Polymorphum</taxon>
    </lineage>
</organism>
<gene>
    <name evidence="5" type="ordered locus">SL003B_3322</name>
</gene>
<dbReference type="Proteomes" id="UP000008130">
    <property type="component" value="Chromosome"/>
</dbReference>
<evidence type="ECO:0000259" key="4">
    <source>
        <dbReference type="PROSITE" id="PS51462"/>
    </source>
</evidence>
<comment type="cofactor">
    <cofactor evidence="1">
        <name>Mg(2+)</name>
        <dbReference type="ChEBI" id="CHEBI:18420"/>
    </cofactor>
</comment>
<dbReference type="GO" id="GO:0016787">
    <property type="term" value="F:hydrolase activity"/>
    <property type="evidence" value="ECO:0007669"/>
    <property type="project" value="UniProtKB-KW"/>
</dbReference>
<dbReference type="KEGG" id="pgv:SL003B_3322"/>
<dbReference type="SUPFAM" id="SSF55811">
    <property type="entry name" value="Nudix"/>
    <property type="match status" value="1"/>
</dbReference>
<accession>F2IZ21</accession>
<dbReference type="Gene3D" id="3.90.79.10">
    <property type="entry name" value="Nucleoside Triphosphate Pyrophosphohydrolase"/>
    <property type="match status" value="1"/>
</dbReference>
<dbReference type="Pfam" id="PF00293">
    <property type="entry name" value="NUDIX"/>
    <property type="match status" value="1"/>
</dbReference>
<dbReference type="PROSITE" id="PS00893">
    <property type="entry name" value="NUDIX_BOX"/>
    <property type="match status" value="1"/>
</dbReference>
<dbReference type="InterPro" id="IPR015797">
    <property type="entry name" value="NUDIX_hydrolase-like_dom_sf"/>
</dbReference>
<evidence type="ECO:0000313" key="5">
    <source>
        <dbReference type="EMBL" id="ADZ71744.1"/>
    </source>
</evidence>
<feature type="domain" description="Nudix hydrolase" evidence="4">
    <location>
        <begin position="10"/>
        <end position="141"/>
    </location>
</feature>
<comment type="similarity">
    <text evidence="3">Belongs to the Nudix hydrolase family.</text>
</comment>
<dbReference type="CDD" id="cd04673">
    <property type="entry name" value="NUDIX_ADPRase"/>
    <property type="match status" value="1"/>
</dbReference>
<dbReference type="HOGENOM" id="CLU_037162_20_2_5"/>
<keyword evidence="6" id="KW-1185">Reference proteome</keyword>
<name>F2IZ21_POLGS</name>
<evidence type="ECO:0000256" key="3">
    <source>
        <dbReference type="RuleBase" id="RU003476"/>
    </source>
</evidence>
<dbReference type="PANTHER" id="PTHR43736:SF1">
    <property type="entry name" value="DIHYDRONEOPTERIN TRIPHOSPHATE DIPHOSPHATASE"/>
    <property type="match status" value="1"/>
</dbReference>
<evidence type="ECO:0000256" key="2">
    <source>
        <dbReference type="ARBA" id="ARBA00022801"/>
    </source>
</evidence>
<dbReference type="RefSeq" id="WP_013654053.1">
    <property type="nucleotide sequence ID" value="NC_015259.1"/>
</dbReference>
<dbReference type="InterPro" id="IPR020084">
    <property type="entry name" value="NUDIX_hydrolase_CS"/>
</dbReference>
<dbReference type="PRINTS" id="PR00502">
    <property type="entry name" value="NUDIXFAMILY"/>
</dbReference>
<dbReference type="PANTHER" id="PTHR43736">
    <property type="entry name" value="ADP-RIBOSE PYROPHOSPHATASE"/>
    <property type="match status" value="1"/>
</dbReference>
<dbReference type="EMBL" id="CP002568">
    <property type="protein sequence ID" value="ADZ71744.1"/>
    <property type="molecule type" value="Genomic_DNA"/>
</dbReference>
<proteinExistence type="inferred from homology"/>
<evidence type="ECO:0000256" key="1">
    <source>
        <dbReference type="ARBA" id="ARBA00001946"/>
    </source>
</evidence>
<sequence length="143" mass="15221">MSDSRRFPAQPLLGVSILCHRGDRVLLVRRGKQPFLGHWSLPGGLVELGETLRAAAERELLEETGVTAHLEGPVDVVDLIERGADGRIDAHFVLAVYTGPHSAGEPRAGDDADATAFVALDDLDALQTTPGTPARIRRLLGAG</sequence>
<dbReference type="STRING" id="991905.SL003B_3322"/>
<protein>
    <submittedName>
        <fullName evidence="5">Hydrolase, NUDIX family, putative</fullName>
    </submittedName>
</protein>
<dbReference type="eggNOG" id="COG1051">
    <property type="taxonomic scope" value="Bacteria"/>
</dbReference>
<dbReference type="InterPro" id="IPR020476">
    <property type="entry name" value="Nudix_hydrolase"/>
</dbReference>
<keyword evidence="2 3" id="KW-0378">Hydrolase</keyword>
<dbReference type="InterPro" id="IPR000086">
    <property type="entry name" value="NUDIX_hydrolase_dom"/>
</dbReference>
<dbReference type="AlphaFoldDB" id="F2IZ21"/>
<dbReference type="PROSITE" id="PS51462">
    <property type="entry name" value="NUDIX"/>
    <property type="match status" value="1"/>
</dbReference>